<reference evidence="1" key="2">
    <citation type="submission" date="2025-09" db="UniProtKB">
        <authorList>
            <consortium name="Ensembl"/>
        </authorList>
    </citation>
    <scope>IDENTIFICATION</scope>
</reference>
<dbReference type="STRING" id="7757.ENSPMAP00000010519"/>
<reference evidence="1" key="1">
    <citation type="submission" date="2025-08" db="UniProtKB">
        <authorList>
            <consortium name="Ensembl"/>
        </authorList>
    </citation>
    <scope>IDENTIFICATION</scope>
</reference>
<dbReference type="InterPro" id="IPR028280">
    <property type="entry name" value="Njmu-R1"/>
</dbReference>
<sequence>EAELRSFIARRLDNGALYGSIGSVATLILASADDSTACYYCLLQQPLPVVAESVETTAADYVICFLGLTEQGLELYPPELDKYAAGLLAYLDAEVGTEGWRGAAYLGGWLEDAVLYIHRVLRTLNGHIAMLLHAALSHAPVDVVGANEKLSQDISRFVQTSRLEGLMPGSPSAWPQSAGNSTVTVDCSSDSPSVRNGTSNRFCNTWADALTRAAETGSAFVLRQILENFKLKAIQDMNSFQRLLNQAESDHYALYRCLQFVRACGNGGVLLSCPALGPGLVPASRPAALSVLCVLAEFTRENGETL</sequence>
<dbReference type="AlphaFoldDB" id="S4RZ78"/>
<accession>S4RZ78</accession>
<dbReference type="PANTHER" id="PTHR14416:SF2">
    <property type="entry name" value="PROTEIN NJMU-R1"/>
    <property type="match status" value="1"/>
</dbReference>
<organism evidence="1">
    <name type="scientific">Petromyzon marinus</name>
    <name type="common">Sea lamprey</name>
    <dbReference type="NCBI Taxonomy" id="7757"/>
    <lineage>
        <taxon>Eukaryota</taxon>
        <taxon>Metazoa</taxon>
        <taxon>Chordata</taxon>
        <taxon>Craniata</taxon>
        <taxon>Vertebrata</taxon>
        <taxon>Cyclostomata</taxon>
        <taxon>Hyperoartia</taxon>
        <taxon>Petromyzontiformes</taxon>
        <taxon>Petromyzontidae</taxon>
        <taxon>Petromyzon</taxon>
    </lineage>
</organism>
<dbReference type="HOGENOM" id="CLU_042049_0_0_1"/>
<protein>
    <submittedName>
        <fullName evidence="1">Chromosome 17 open reading frame 75</fullName>
    </submittedName>
</protein>
<name>S4RZ78_PETMA</name>
<proteinExistence type="predicted"/>
<dbReference type="GeneTree" id="ENSGT00390000005481"/>
<dbReference type="OMA" id="FEDAICP"/>
<evidence type="ECO:0000313" key="1">
    <source>
        <dbReference type="Ensembl" id="ENSPMAP00000010519.1"/>
    </source>
</evidence>
<dbReference type="Ensembl" id="ENSPMAT00000010565.1">
    <property type="protein sequence ID" value="ENSPMAP00000010519.1"/>
    <property type="gene ID" value="ENSPMAG00000009569.1"/>
</dbReference>
<dbReference type="PANTHER" id="PTHR14416">
    <property type="entry name" value="PROTEIN NJMU-R1"/>
    <property type="match status" value="1"/>
</dbReference>
<dbReference type="GO" id="GO:0005802">
    <property type="term" value="C:trans-Golgi network"/>
    <property type="evidence" value="ECO:0007669"/>
    <property type="project" value="InterPro"/>
</dbReference>
<dbReference type="Pfam" id="PF15053">
    <property type="entry name" value="Njmu-R1"/>
    <property type="match status" value="1"/>
</dbReference>
<dbReference type="GO" id="GO:0099041">
    <property type="term" value="P:vesicle tethering to Golgi"/>
    <property type="evidence" value="ECO:0007669"/>
    <property type="project" value="InterPro"/>
</dbReference>